<keyword evidence="3" id="KW-1185">Reference proteome</keyword>
<evidence type="ECO:0000313" key="3">
    <source>
        <dbReference type="Proteomes" id="UP000529417"/>
    </source>
</evidence>
<evidence type="ECO:0000313" key="2">
    <source>
        <dbReference type="EMBL" id="NYS26221.1"/>
    </source>
</evidence>
<protein>
    <recommendedName>
        <fullName evidence="4">DUF115 domain-containing protein</fullName>
    </recommendedName>
</protein>
<dbReference type="AlphaFoldDB" id="A0A7Z0I1H6"/>
<accession>A0A7Z0I1H6</accession>
<dbReference type="SUPFAM" id="SSF48452">
    <property type="entry name" value="TPR-like"/>
    <property type="match status" value="1"/>
</dbReference>
<feature type="region of interest" description="Disordered" evidence="1">
    <location>
        <begin position="93"/>
        <end position="113"/>
    </location>
</feature>
<dbReference type="EMBL" id="JACBXS010000036">
    <property type="protein sequence ID" value="NYS26221.1"/>
    <property type="molecule type" value="Genomic_DNA"/>
</dbReference>
<evidence type="ECO:0000256" key="1">
    <source>
        <dbReference type="SAM" id="MobiDB-lite"/>
    </source>
</evidence>
<sequence>MDISEQLEKIKNSKHLHKSWYRSTYPEVKAQGLDPAEHYLTEGAQKGYNPGKFFDTALYVSRYPDVATSGLNPLVHYEVIGVAENRIINPAKAASEDQKARKATEAARRKEAESVRKTAIAEARKAAAEAATKAAQEEIRKLKATLKPGPATPPPAAPPAAAPGQSTALDRLSAKARAAAKKGDWLEASRHWQHALALPAEPYVGLSQAAAEMGDLARADAILRDGLARFEANPLLLEAWCRLALKARRWSDVALRWQMIEDSGALVEPKLQLSVVEAFVQLGDLPRAEALVEGLRASHDADTGFQRADGLLAEAQGDWARAADIWLKRGLKATGVAKTSSYLRGVRALVQAGDPDAAEEEAKRLVTKFPREIAYLKLHSEVAIAQDAWAVALERWQKVEAIDPTEAGAMPPEWVYRIGVENARARTEAIRIGRLRATGMLTLATTVQSVDEAGALLFARRARRFYPENVRAMVARLLSANTRHSASIWWVRKLLESAPEPRIYFPSLVLSLLESSRLEDCEEVLETYTARYARDTLWLRAMIEIHYRRGDFAAMRDVMQAAVTQKLPKSIETLRVTRWIYDLIRLHPAPQSFLPQEIHELLLRIATLYDGKFLSDSIGMLLNPAQGDAVAVTHAARIAETAAQGLEMDPVQQEELLQFFMRRRDWEQVEALLALPAPGELTDANVRKVWNVIRNKIDIMLGRADVAGAEAEATAFLDQLAQNDLDGFAMSLTTGLLFRLPLSAGVVARLLACAERLGFTQMAERIGDWQQRHLGFDAGTTLNLAGRKRCFIVGNAPSIADLPLGALAGEDIFCVNRGMRALDVGLPQPKYLVVADPLVYKNHAGEIDADGASVEKFFVASNCLWRKPPTVPAIPLGSSGLKLSLAPFRHAPLHFHRGETVVVLAAQLAHLMGYSEIYIIGVDLDYSGAVTHFYGGGRKETERLANFRPGGSGTEMVNLAFANLQKAVESDGCRLYNASPGGKLDMLERVDFFDLLGLEKPLDPPPSKADAERNAAE</sequence>
<comment type="caution">
    <text evidence="2">The sequence shown here is derived from an EMBL/GenBank/DDBJ whole genome shotgun (WGS) entry which is preliminary data.</text>
</comment>
<evidence type="ECO:0008006" key="4">
    <source>
        <dbReference type="Google" id="ProtNLM"/>
    </source>
</evidence>
<name>A0A7Z0I1H6_9RHOB</name>
<dbReference type="InterPro" id="IPR011990">
    <property type="entry name" value="TPR-like_helical_dom_sf"/>
</dbReference>
<proteinExistence type="predicted"/>
<reference evidence="2 3" key="1">
    <citation type="journal article" date="2000" name="Arch. Microbiol.">
        <title>Rhodobaca bogoriensis gen. nov. and sp. nov., an alkaliphilic purple nonsulfur bacterium from African Rift Valley soda lakes.</title>
        <authorList>
            <person name="Milford A.D."/>
            <person name="Achenbach L.A."/>
            <person name="Jung D.O."/>
            <person name="Madigan M.T."/>
        </authorList>
    </citation>
    <scope>NUCLEOTIDE SEQUENCE [LARGE SCALE GENOMIC DNA]</scope>
    <source>
        <strain evidence="2 3">2376</strain>
    </source>
</reference>
<gene>
    <name evidence="2" type="ORF">HUK65_14595</name>
</gene>
<organism evidence="2 3">
    <name type="scientific">Rhabdonatronobacter sediminivivens</name>
    <dbReference type="NCBI Taxonomy" id="2743469"/>
    <lineage>
        <taxon>Bacteria</taxon>
        <taxon>Pseudomonadati</taxon>
        <taxon>Pseudomonadota</taxon>
        <taxon>Alphaproteobacteria</taxon>
        <taxon>Rhodobacterales</taxon>
        <taxon>Paracoccaceae</taxon>
        <taxon>Rhabdonatronobacter</taxon>
    </lineage>
</organism>
<dbReference type="RefSeq" id="WP_179907017.1">
    <property type="nucleotide sequence ID" value="NZ_JACBXS010000036.1"/>
</dbReference>
<dbReference type="Proteomes" id="UP000529417">
    <property type="component" value="Unassembled WGS sequence"/>
</dbReference>
<dbReference type="Gene3D" id="1.25.40.10">
    <property type="entry name" value="Tetratricopeptide repeat domain"/>
    <property type="match status" value="1"/>
</dbReference>
<feature type="compositionally biased region" description="Pro residues" evidence="1">
    <location>
        <begin position="150"/>
        <end position="161"/>
    </location>
</feature>
<dbReference type="Gene3D" id="3.90.1480.10">
    <property type="entry name" value="Alpha-2,3-sialyltransferase"/>
    <property type="match status" value="1"/>
</dbReference>
<feature type="compositionally biased region" description="Basic and acidic residues" evidence="1">
    <location>
        <begin position="94"/>
        <end position="113"/>
    </location>
</feature>
<feature type="region of interest" description="Disordered" evidence="1">
    <location>
        <begin position="146"/>
        <end position="167"/>
    </location>
</feature>